<name>A0A4Q8L5J4_9GAMM</name>
<proteinExistence type="predicted"/>
<gene>
    <name evidence="1" type="ORF">EA660_18200</name>
</gene>
<reference evidence="1 2" key="1">
    <citation type="submission" date="2019-02" db="EMBL/GenBank/DDBJ databases">
        <title>WGS of Pseudoxanthomonas species novum from clinical isolates.</title>
        <authorList>
            <person name="Bernier A.-M."/>
            <person name="Bernard K."/>
            <person name="Vachon A."/>
        </authorList>
    </citation>
    <scope>NUCLEOTIDE SEQUENCE [LARGE SCALE GENOMIC DNA]</scope>
    <source>
        <strain evidence="1 2">NML171200</strain>
    </source>
</reference>
<comment type="caution">
    <text evidence="1">The sequence shown here is derived from an EMBL/GenBank/DDBJ whole genome shotgun (WGS) entry which is preliminary data.</text>
</comment>
<dbReference type="AlphaFoldDB" id="A0A4Q8L5J4"/>
<organism evidence="1 2">
    <name type="scientific">Pseudoxanthomonas winnipegensis</name>
    <dbReference type="NCBI Taxonomy" id="2480810"/>
    <lineage>
        <taxon>Bacteria</taxon>
        <taxon>Pseudomonadati</taxon>
        <taxon>Pseudomonadota</taxon>
        <taxon>Gammaproteobacteria</taxon>
        <taxon>Lysobacterales</taxon>
        <taxon>Lysobacteraceae</taxon>
        <taxon>Pseudoxanthomonas</taxon>
    </lineage>
</organism>
<evidence type="ECO:0000313" key="2">
    <source>
        <dbReference type="Proteomes" id="UP000292627"/>
    </source>
</evidence>
<sequence length="132" mass="14704">MQSLQIPLFYDTYEDAIRDCVTALGGNKKVGSTLWPAMPVDEAGRKLAHCLNPEKREKLDLGELQLIRREARKAGVHILAHYEARDAGYGEPQPLHPEDEAAQLQREFIAAVKGLEALQARMTANARLREAA</sequence>
<dbReference type="Proteomes" id="UP000292627">
    <property type="component" value="Unassembled WGS sequence"/>
</dbReference>
<dbReference type="OrthoDB" id="6058280at2"/>
<dbReference type="RefSeq" id="WP_130552889.1">
    <property type="nucleotide sequence ID" value="NZ_SHMC01000010.1"/>
</dbReference>
<protein>
    <submittedName>
        <fullName evidence="1">Uncharacterized protein</fullName>
    </submittedName>
</protein>
<accession>A0A4Q8L5J4</accession>
<dbReference type="EMBL" id="SHMC01000010">
    <property type="protein sequence ID" value="TAA20322.1"/>
    <property type="molecule type" value="Genomic_DNA"/>
</dbReference>
<evidence type="ECO:0000313" key="1">
    <source>
        <dbReference type="EMBL" id="TAA20322.1"/>
    </source>
</evidence>